<reference evidence="2 3" key="1">
    <citation type="submission" date="2023-03" db="EMBL/GenBank/DDBJ databases">
        <title>YIM 133296 draft genome.</title>
        <authorList>
            <person name="Xiong L."/>
        </authorList>
    </citation>
    <scope>NUCLEOTIDE SEQUENCE [LARGE SCALE GENOMIC DNA]</scope>
    <source>
        <strain evidence="2 3">YIM 133296</strain>
    </source>
</reference>
<dbReference type="EMBL" id="JAROAV010000028">
    <property type="protein sequence ID" value="MDF8264720.1"/>
    <property type="molecule type" value="Genomic_DNA"/>
</dbReference>
<keyword evidence="3" id="KW-1185">Reference proteome</keyword>
<protein>
    <submittedName>
        <fullName evidence="2">DUF3180 domain-containing protein</fullName>
    </submittedName>
</protein>
<dbReference type="InterPro" id="IPR021517">
    <property type="entry name" value="DUF3180"/>
</dbReference>
<dbReference type="Proteomes" id="UP001528912">
    <property type="component" value="Unassembled WGS sequence"/>
</dbReference>
<proteinExistence type="predicted"/>
<name>A0ABT6C789_9MICO</name>
<keyword evidence="1" id="KW-1133">Transmembrane helix</keyword>
<keyword evidence="1" id="KW-0812">Transmembrane</keyword>
<feature type="transmembrane region" description="Helical" evidence="1">
    <location>
        <begin position="41"/>
        <end position="61"/>
    </location>
</feature>
<feature type="transmembrane region" description="Helical" evidence="1">
    <location>
        <begin position="117"/>
        <end position="139"/>
    </location>
</feature>
<dbReference type="Pfam" id="PF11377">
    <property type="entry name" value="DUF3180"/>
    <property type="match status" value="1"/>
</dbReference>
<evidence type="ECO:0000256" key="1">
    <source>
        <dbReference type="SAM" id="Phobius"/>
    </source>
</evidence>
<dbReference type="RefSeq" id="WP_275237426.1">
    <property type="nucleotide sequence ID" value="NZ_JARFJC010000017.1"/>
</dbReference>
<evidence type="ECO:0000313" key="3">
    <source>
        <dbReference type="Proteomes" id="UP001528912"/>
    </source>
</evidence>
<feature type="transmembrane region" description="Helical" evidence="1">
    <location>
        <begin position="12"/>
        <end position="29"/>
    </location>
</feature>
<gene>
    <name evidence="2" type="ORF">P4R38_10730</name>
</gene>
<organism evidence="2 3">
    <name type="scientific">Luteipulveratus flavus</name>
    <dbReference type="NCBI Taxonomy" id="3031728"/>
    <lineage>
        <taxon>Bacteria</taxon>
        <taxon>Bacillati</taxon>
        <taxon>Actinomycetota</taxon>
        <taxon>Actinomycetes</taxon>
        <taxon>Micrococcales</taxon>
        <taxon>Dermacoccaceae</taxon>
        <taxon>Luteipulveratus</taxon>
    </lineage>
</organism>
<keyword evidence="1" id="KW-0472">Membrane</keyword>
<evidence type="ECO:0000313" key="2">
    <source>
        <dbReference type="EMBL" id="MDF8264720.1"/>
    </source>
</evidence>
<accession>A0ABT6C789</accession>
<comment type="caution">
    <text evidence="2">The sequence shown here is derived from an EMBL/GenBank/DDBJ whole genome shotgun (WGS) entry which is preliminary data.</text>
</comment>
<feature type="transmembrane region" description="Helical" evidence="1">
    <location>
        <begin position="82"/>
        <end position="105"/>
    </location>
</feature>
<sequence>MNHDGLTWKHATTAAAVVLVPAYAGLRLWSESGHTPPRNSWFAVAIILLMASAILAAAREIRRYVKGDSKFVLTPQRARRTVVGSQATIIGGGAAAGWYLAQAFVHLPNADVDSVRSALVLAAVLFVASAGLAVAGLVAQSWCKNPPEDEDSERDPRGPAAA</sequence>